<evidence type="ECO:0000256" key="1">
    <source>
        <dbReference type="SAM" id="MobiDB-lite"/>
    </source>
</evidence>
<accession>A0A382STI7</accession>
<evidence type="ECO:0000313" key="2">
    <source>
        <dbReference type="EMBL" id="SVD12488.1"/>
    </source>
</evidence>
<feature type="region of interest" description="Disordered" evidence="1">
    <location>
        <begin position="66"/>
        <end position="96"/>
    </location>
</feature>
<proteinExistence type="predicted"/>
<dbReference type="AlphaFoldDB" id="A0A382STI7"/>
<name>A0A382STI7_9ZZZZ</name>
<sequence length="96" mass="10977">METKEVKQLVLKRVPPGDQWTDANKESEVFPSLTDGLEYSFQQSGGKTTEFHLSSFKGEIFSVHTEELPDAPPPPKPRYSMYGEEVDEQPSMWNEK</sequence>
<reference evidence="2" key="1">
    <citation type="submission" date="2018-05" db="EMBL/GenBank/DDBJ databases">
        <authorList>
            <person name="Lanie J.A."/>
            <person name="Ng W.-L."/>
            <person name="Kazmierczak K.M."/>
            <person name="Andrzejewski T.M."/>
            <person name="Davidsen T.M."/>
            <person name="Wayne K.J."/>
            <person name="Tettelin H."/>
            <person name="Glass J.I."/>
            <person name="Rusch D."/>
            <person name="Podicherti R."/>
            <person name="Tsui H.-C.T."/>
            <person name="Winkler M.E."/>
        </authorList>
    </citation>
    <scope>NUCLEOTIDE SEQUENCE</scope>
</reference>
<organism evidence="2">
    <name type="scientific">marine metagenome</name>
    <dbReference type="NCBI Taxonomy" id="408172"/>
    <lineage>
        <taxon>unclassified sequences</taxon>
        <taxon>metagenomes</taxon>
        <taxon>ecological metagenomes</taxon>
    </lineage>
</organism>
<protein>
    <submittedName>
        <fullName evidence="2">Uncharacterized protein</fullName>
    </submittedName>
</protein>
<dbReference type="EMBL" id="UINC01131031">
    <property type="protein sequence ID" value="SVD12488.1"/>
    <property type="molecule type" value="Genomic_DNA"/>
</dbReference>
<gene>
    <name evidence="2" type="ORF">METZ01_LOCUS365342</name>
</gene>